<keyword evidence="2" id="KW-0805">Transcription regulation</keyword>
<keyword evidence="1 5" id="KW-0597">Phosphoprotein</keyword>
<dbReference type="PANTHER" id="PTHR43214">
    <property type="entry name" value="TWO-COMPONENT RESPONSE REGULATOR"/>
    <property type="match status" value="1"/>
</dbReference>
<gene>
    <name evidence="8" type="ORF">SAMN04490355_102078</name>
</gene>
<dbReference type="SMART" id="SM00421">
    <property type="entry name" value="HTH_LUXR"/>
    <property type="match status" value="1"/>
</dbReference>
<evidence type="ECO:0000259" key="7">
    <source>
        <dbReference type="PROSITE" id="PS50110"/>
    </source>
</evidence>
<dbReference type="PANTHER" id="PTHR43214:SF43">
    <property type="entry name" value="TWO-COMPONENT RESPONSE REGULATOR"/>
    <property type="match status" value="1"/>
</dbReference>
<dbReference type="AlphaFoldDB" id="A0A1I4KYL9"/>
<keyword evidence="4" id="KW-0804">Transcription</keyword>
<accession>A0A1I4KYL9</accession>
<dbReference type="PROSITE" id="PS50043">
    <property type="entry name" value="HTH_LUXR_2"/>
    <property type="match status" value="1"/>
</dbReference>
<feature type="domain" description="Response regulatory" evidence="7">
    <location>
        <begin position="6"/>
        <end position="122"/>
    </location>
</feature>
<organism evidence="8 9">
    <name type="scientific">Pelosinus propionicus DSM 13327</name>
    <dbReference type="NCBI Taxonomy" id="1123291"/>
    <lineage>
        <taxon>Bacteria</taxon>
        <taxon>Bacillati</taxon>
        <taxon>Bacillota</taxon>
        <taxon>Negativicutes</taxon>
        <taxon>Selenomonadales</taxon>
        <taxon>Sporomusaceae</taxon>
        <taxon>Pelosinus</taxon>
    </lineage>
</organism>
<dbReference type="EMBL" id="FOTS01000020">
    <property type="protein sequence ID" value="SFL83894.1"/>
    <property type="molecule type" value="Genomic_DNA"/>
</dbReference>
<dbReference type="InterPro" id="IPR058245">
    <property type="entry name" value="NreC/VraR/RcsB-like_REC"/>
</dbReference>
<dbReference type="InterPro" id="IPR011006">
    <property type="entry name" value="CheY-like_superfamily"/>
</dbReference>
<dbReference type="Gene3D" id="3.40.50.2300">
    <property type="match status" value="1"/>
</dbReference>
<dbReference type="SMART" id="SM00448">
    <property type="entry name" value="REC"/>
    <property type="match status" value="1"/>
</dbReference>
<feature type="modified residue" description="4-aspartylphosphate" evidence="5">
    <location>
        <position position="57"/>
    </location>
</feature>
<evidence type="ECO:0000256" key="4">
    <source>
        <dbReference type="ARBA" id="ARBA00023163"/>
    </source>
</evidence>
<evidence type="ECO:0000313" key="8">
    <source>
        <dbReference type="EMBL" id="SFL83894.1"/>
    </source>
</evidence>
<dbReference type="InterPro" id="IPR016032">
    <property type="entry name" value="Sig_transdc_resp-reg_C-effctor"/>
</dbReference>
<evidence type="ECO:0000256" key="5">
    <source>
        <dbReference type="PROSITE-ProRule" id="PRU00169"/>
    </source>
</evidence>
<dbReference type="GO" id="GO:0000160">
    <property type="term" value="P:phosphorelay signal transduction system"/>
    <property type="evidence" value="ECO:0007669"/>
    <property type="project" value="InterPro"/>
</dbReference>
<keyword evidence="9" id="KW-1185">Reference proteome</keyword>
<dbReference type="STRING" id="1123291.SAMN04490355_102078"/>
<dbReference type="RefSeq" id="WP_090937592.1">
    <property type="nucleotide sequence ID" value="NZ_FOTS01000020.1"/>
</dbReference>
<dbReference type="PROSITE" id="PS50110">
    <property type="entry name" value="RESPONSE_REGULATORY"/>
    <property type="match status" value="1"/>
</dbReference>
<dbReference type="InterPro" id="IPR000792">
    <property type="entry name" value="Tscrpt_reg_LuxR_C"/>
</dbReference>
<dbReference type="GO" id="GO:0006355">
    <property type="term" value="P:regulation of DNA-templated transcription"/>
    <property type="evidence" value="ECO:0007669"/>
    <property type="project" value="InterPro"/>
</dbReference>
<dbReference type="PRINTS" id="PR00038">
    <property type="entry name" value="HTHLUXR"/>
</dbReference>
<evidence type="ECO:0000256" key="3">
    <source>
        <dbReference type="ARBA" id="ARBA00023125"/>
    </source>
</evidence>
<evidence type="ECO:0000313" key="9">
    <source>
        <dbReference type="Proteomes" id="UP000199520"/>
    </source>
</evidence>
<dbReference type="SUPFAM" id="SSF52172">
    <property type="entry name" value="CheY-like"/>
    <property type="match status" value="1"/>
</dbReference>
<evidence type="ECO:0000256" key="1">
    <source>
        <dbReference type="ARBA" id="ARBA00022553"/>
    </source>
</evidence>
<evidence type="ECO:0000256" key="2">
    <source>
        <dbReference type="ARBA" id="ARBA00023015"/>
    </source>
</evidence>
<dbReference type="OrthoDB" id="9759232at2"/>
<dbReference type="CDD" id="cd06170">
    <property type="entry name" value="LuxR_C_like"/>
    <property type="match status" value="1"/>
</dbReference>
<dbReference type="InterPro" id="IPR039420">
    <property type="entry name" value="WalR-like"/>
</dbReference>
<sequence length="221" mass="24895">MKSKIKIILADDHAVLRAGLKLLLNNEPDFIVVGETSDGEKVLALLEELTADVLIIDLSMPNMGGLECIKEIKSRGYPIKILVLTMYEDEQYIKEAMRSGALGYVEKHAVDTELFIAVKTVNMGQRYLNPHNSQLLLNSLLTNTPKESADDPYTLLSPREREVLKYMVRGYSMSQTGKMLCLSVKTVDTYKTRMMEKLGLTEKSQLVDYALKYDLLPAKSE</sequence>
<name>A0A1I4KYL9_9FIRM</name>
<evidence type="ECO:0000259" key="6">
    <source>
        <dbReference type="PROSITE" id="PS50043"/>
    </source>
</evidence>
<dbReference type="Proteomes" id="UP000199520">
    <property type="component" value="Unassembled WGS sequence"/>
</dbReference>
<dbReference type="SUPFAM" id="SSF46894">
    <property type="entry name" value="C-terminal effector domain of the bipartite response regulators"/>
    <property type="match status" value="1"/>
</dbReference>
<protein>
    <submittedName>
        <fullName evidence="8">DNA-binding response regulator, NarL/FixJ family, contains REC and HTH domains</fullName>
    </submittedName>
</protein>
<dbReference type="InterPro" id="IPR001789">
    <property type="entry name" value="Sig_transdc_resp-reg_receiver"/>
</dbReference>
<dbReference type="CDD" id="cd17535">
    <property type="entry name" value="REC_NarL-like"/>
    <property type="match status" value="1"/>
</dbReference>
<dbReference type="GO" id="GO:0003677">
    <property type="term" value="F:DNA binding"/>
    <property type="evidence" value="ECO:0007669"/>
    <property type="project" value="UniProtKB-KW"/>
</dbReference>
<reference evidence="9" key="1">
    <citation type="submission" date="2016-10" db="EMBL/GenBank/DDBJ databases">
        <authorList>
            <person name="Varghese N."/>
            <person name="Submissions S."/>
        </authorList>
    </citation>
    <scope>NUCLEOTIDE SEQUENCE [LARGE SCALE GENOMIC DNA]</scope>
    <source>
        <strain evidence="9">DSM 13327</strain>
    </source>
</reference>
<dbReference type="Pfam" id="PF00072">
    <property type="entry name" value="Response_reg"/>
    <property type="match status" value="1"/>
</dbReference>
<dbReference type="Pfam" id="PF00196">
    <property type="entry name" value="GerE"/>
    <property type="match status" value="1"/>
</dbReference>
<proteinExistence type="predicted"/>
<feature type="domain" description="HTH luxR-type" evidence="6">
    <location>
        <begin position="149"/>
        <end position="214"/>
    </location>
</feature>
<keyword evidence="3 8" id="KW-0238">DNA-binding</keyword>